<dbReference type="PROSITE" id="PS51186">
    <property type="entry name" value="GNAT"/>
    <property type="match status" value="1"/>
</dbReference>
<gene>
    <name evidence="2" type="ORF">SAMN04489810_2839</name>
</gene>
<dbReference type="OrthoDB" id="3239945at2"/>
<reference evidence="2 3" key="1">
    <citation type="submission" date="2016-10" db="EMBL/GenBank/DDBJ databases">
        <authorList>
            <person name="de Groot N.N."/>
        </authorList>
    </citation>
    <scope>NUCLEOTIDE SEQUENCE [LARGE SCALE GENOMIC DNA]</scope>
    <source>
        <strain evidence="2 3">DSM 23142</strain>
    </source>
</reference>
<evidence type="ECO:0000313" key="3">
    <source>
        <dbReference type="Proteomes" id="UP000199009"/>
    </source>
</evidence>
<organism evidence="2 3">
    <name type="scientific">Microbacterium pygmaeum</name>
    <dbReference type="NCBI Taxonomy" id="370764"/>
    <lineage>
        <taxon>Bacteria</taxon>
        <taxon>Bacillati</taxon>
        <taxon>Actinomycetota</taxon>
        <taxon>Actinomycetes</taxon>
        <taxon>Micrococcales</taxon>
        <taxon>Microbacteriaceae</taxon>
        <taxon>Microbacterium</taxon>
    </lineage>
</organism>
<dbReference type="STRING" id="370764.SAMN04489810_2839"/>
<sequence>MTQITIAPAAADRFDDAEHALTGGGDGASCQCQWWMMPNAEFQGLSTEERRERLQDEVRRAPAPALIAYVDGVPAGWVRVGPRSTQPRLARTQAIAPGMQGEFEDPDVWAITCFVTRREYRGQGVQGELLDAAISFAREHGARSIEGYPIDTSVGKHPSNDLYHGVLSTFERHGFREVARPKPDRVVVAIDVNRSDFRAR</sequence>
<protein>
    <submittedName>
        <fullName evidence="2">Acetyltransferase (GNAT) family protein</fullName>
    </submittedName>
</protein>
<dbReference type="CDD" id="cd04301">
    <property type="entry name" value="NAT_SF"/>
    <property type="match status" value="1"/>
</dbReference>
<dbReference type="InterPro" id="IPR016181">
    <property type="entry name" value="Acyl_CoA_acyltransferase"/>
</dbReference>
<evidence type="ECO:0000313" key="2">
    <source>
        <dbReference type="EMBL" id="SDH33784.1"/>
    </source>
</evidence>
<name>A0A1G8BL67_9MICO</name>
<accession>A0A1G8BL67</accession>
<dbReference type="EMBL" id="LT629692">
    <property type="protein sequence ID" value="SDH33784.1"/>
    <property type="molecule type" value="Genomic_DNA"/>
</dbReference>
<dbReference type="GO" id="GO:0016747">
    <property type="term" value="F:acyltransferase activity, transferring groups other than amino-acyl groups"/>
    <property type="evidence" value="ECO:0007669"/>
    <property type="project" value="InterPro"/>
</dbReference>
<dbReference type="Proteomes" id="UP000199009">
    <property type="component" value="Chromosome I"/>
</dbReference>
<dbReference type="InterPro" id="IPR000182">
    <property type="entry name" value="GNAT_dom"/>
</dbReference>
<dbReference type="SUPFAM" id="SSF55729">
    <property type="entry name" value="Acyl-CoA N-acyltransferases (Nat)"/>
    <property type="match status" value="1"/>
</dbReference>
<dbReference type="Gene3D" id="3.40.630.30">
    <property type="match status" value="1"/>
</dbReference>
<proteinExistence type="predicted"/>
<dbReference type="RefSeq" id="WP_091491449.1">
    <property type="nucleotide sequence ID" value="NZ_LT629692.1"/>
</dbReference>
<keyword evidence="3" id="KW-1185">Reference proteome</keyword>
<dbReference type="Pfam" id="PF00583">
    <property type="entry name" value="Acetyltransf_1"/>
    <property type="match status" value="1"/>
</dbReference>
<keyword evidence="2" id="KW-0808">Transferase</keyword>
<feature type="domain" description="N-acetyltransferase" evidence="1">
    <location>
        <begin position="12"/>
        <end position="193"/>
    </location>
</feature>
<evidence type="ECO:0000259" key="1">
    <source>
        <dbReference type="PROSITE" id="PS51186"/>
    </source>
</evidence>
<dbReference type="AlphaFoldDB" id="A0A1G8BL67"/>